<protein>
    <recommendedName>
        <fullName evidence="3">BESS domain-containing protein</fullName>
    </recommendedName>
</protein>
<organism evidence="5">
    <name type="scientific">Bactrocera latifrons</name>
    <name type="common">Malaysian fruit fly</name>
    <name type="synonym">Chaetodacus latifrons</name>
    <dbReference type="NCBI Taxonomy" id="174628"/>
    <lineage>
        <taxon>Eukaryota</taxon>
        <taxon>Metazoa</taxon>
        <taxon>Ecdysozoa</taxon>
        <taxon>Arthropoda</taxon>
        <taxon>Hexapoda</taxon>
        <taxon>Insecta</taxon>
        <taxon>Pterygota</taxon>
        <taxon>Neoptera</taxon>
        <taxon>Endopterygota</taxon>
        <taxon>Diptera</taxon>
        <taxon>Brachycera</taxon>
        <taxon>Muscomorpha</taxon>
        <taxon>Tephritoidea</taxon>
        <taxon>Tephritidae</taxon>
        <taxon>Bactrocera</taxon>
        <taxon>Bactrocera</taxon>
    </lineage>
</organism>
<evidence type="ECO:0000313" key="5">
    <source>
        <dbReference type="EMBL" id="JAI32866.1"/>
    </source>
</evidence>
<accession>A0A0K8V1Z9</accession>
<dbReference type="PROSITE" id="PS51031">
    <property type="entry name" value="BESS"/>
    <property type="match status" value="1"/>
</dbReference>
<dbReference type="EMBL" id="GDHF01023941">
    <property type="protein sequence ID" value="JAI28373.1"/>
    <property type="molecule type" value="Transcribed_RNA"/>
</dbReference>
<reference evidence="5" key="1">
    <citation type="submission" date="2015-06" db="EMBL/GenBank/DDBJ databases">
        <authorList>
            <person name="Hoefler B.C."/>
            <person name="Straight P.D."/>
        </authorList>
    </citation>
    <scope>NUCLEOTIDE SEQUENCE</scope>
</reference>
<gene>
    <name evidence="5" type="ORF">c2_g1_i1</name>
    <name evidence="4" type="ORF">c2_g1_i2</name>
</gene>
<comment type="subcellular location">
    <subcellularLocation>
        <location evidence="1">Nucleus</location>
    </subcellularLocation>
</comment>
<dbReference type="AlphaFoldDB" id="A0A0K8V1Z9"/>
<feature type="domain" description="BESS" evidence="3">
    <location>
        <begin position="75"/>
        <end position="114"/>
    </location>
</feature>
<evidence type="ECO:0000256" key="2">
    <source>
        <dbReference type="SAM" id="MobiDB-lite"/>
    </source>
</evidence>
<keyword evidence="1" id="KW-0539">Nucleus</keyword>
<dbReference type="GO" id="GO:0003677">
    <property type="term" value="F:DNA binding"/>
    <property type="evidence" value="ECO:0007669"/>
    <property type="project" value="InterPro"/>
</dbReference>
<evidence type="ECO:0000256" key="1">
    <source>
        <dbReference type="PROSITE-ProRule" id="PRU00371"/>
    </source>
</evidence>
<dbReference type="Pfam" id="PF02944">
    <property type="entry name" value="BESS"/>
    <property type="match status" value="1"/>
</dbReference>
<evidence type="ECO:0000259" key="3">
    <source>
        <dbReference type="PROSITE" id="PS51031"/>
    </source>
</evidence>
<sequence>MNSLMDEILPDESQDCTLKETSEIEVPTFSQQPLNYSRKPVKTKRSEEGIGNALLQMEKEKLRFLQEKRAKKDEDDEDLCFFKSLLPHVKNMSSSDKIQYRIKVLQLTHEWIHPKTVYIECANENTMASTTGHNNAGTLTSTSLPIHNNQNA</sequence>
<feature type="region of interest" description="Disordered" evidence="2">
    <location>
        <begin position="132"/>
        <end position="152"/>
    </location>
</feature>
<dbReference type="InterPro" id="IPR004210">
    <property type="entry name" value="BESS_motif"/>
</dbReference>
<dbReference type="EMBL" id="GDHF01019448">
    <property type="protein sequence ID" value="JAI32866.1"/>
    <property type="molecule type" value="Transcribed_RNA"/>
</dbReference>
<dbReference type="GO" id="GO:0005634">
    <property type="term" value="C:nucleus"/>
    <property type="evidence" value="ECO:0007669"/>
    <property type="project" value="UniProtKB-SubCell"/>
</dbReference>
<proteinExistence type="predicted"/>
<evidence type="ECO:0000313" key="4">
    <source>
        <dbReference type="EMBL" id="JAI28373.1"/>
    </source>
</evidence>
<name>A0A0K8V1Z9_BACLA</name>